<dbReference type="Pfam" id="PF10756">
    <property type="entry name" value="bPH_6"/>
    <property type="match status" value="1"/>
</dbReference>
<keyword evidence="1" id="KW-0812">Transmembrane</keyword>
<dbReference type="KEGG" id="nhy:JQS43_06965"/>
<accession>A0A895YJ76</accession>
<feature type="transmembrane region" description="Helical" evidence="1">
    <location>
        <begin position="78"/>
        <end position="97"/>
    </location>
</feature>
<reference evidence="3" key="1">
    <citation type="submission" date="2021-02" db="EMBL/GenBank/DDBJ databases">
        <title>Natrosporangium hydrolyticum gen. nov., sp. nov, a haloalkaliphilic actinobacterium from a soda solonchak soil.</title>
        <authorList>
            <person name="Sorokin D.Y."/>
            <person name="Khijniak T.V."/>
            <person name="Zakharycheva A.P."/>
            <person name="Boueva O.V."/>
            <person name="Ariskina E.V."/>
            <person name="Hahnke R.L."/>
            <person name="Bunk B."/>
            <person name="Sproer C."/>
            <person name="Schumann P."/>
            <person name="Evtushenko L.I."/>
            <person name="Kublanov I.V."/>
        </authorList>
    </citation>
    <scope>NUCLEOTIDE SEQUENCE</scope>
    <source>
        <strain evidence="3">DSM 106523</strain>
    </source>
</reference>
<keyword evidence="4" id="KW-1185">Reference proteome</keyword>
<dbReference type="RefSeq" id="WP_239678245.1">
    <property type="nucleotide sequence ID" value="NZ_CP070499.1"/>
</dbReference>
<evidence type="ECO:0000313" key="4">
    <source>
        <dbReference type="Proteomes" id="UP000662857"/>
    </source>
</evidence>
<keyword evidence="1" id="KW-0472">Membrane</keyword>
<evidence type="ECO:0000256" key="1">
    <source>
        <dbReference type="SAM" id="Phobius"/>
    </source>
</evidence>
<name>A0A895YJ76_9ACTN</name>
<protein>
    <submittedName>
        <fullName evidence="3">PH domain-containing protein</fullName>
    </submittedName>
</protein>
<feature type="domain" description="Low molecular weight protein antigen 6 PH" evidence="2">
    <location>
        <begin position="103"/>
        <end position="185"/>
    </location>
</feature>
<proteinExistence type="predicted"/>
<keyword evidence="1" id="KW-1133">Transmembrane helix</keyword>
<organism evidence="3 4">
    <name type="scientific">Natronosporangium hydrolyticum</name>
    <dbReference type="NCBI Taxonomy" id="2811111"/>
    <lineage>
        <taxon>Bacteria</taxon>
        <taxon>Bacillati</taxon>
        <taxon>Actinomycetota</taxon>
        <taxon>Actinomycetes</taxon>
        <taxon>Micromonosporales</taxon>
        <taxon>Micromonosporaceae</taxon>
        <taxon>Natronosporangium</taxon>
    </lineage>
</organism>
<dbReference type="EMBL" id="CP070499">
    <property type="protein sequence ID" value="QSB16045.1"/>
    <property type="molecule type" value="Genomic_DNA"/>
</dbReference>
<evidence type="ECO:0000259" key="2">
    <source>
        <dbReference type="Pfam" id="PF10756"/>
    </source>
</evidence>
<evidence type="ECO:0000313" key="3">
    <source>
        <dbReference type="EMBL" id="QSB16045.1"/>
    </source>
</evidence>
<dbReference type="Proteomes" id="UP000662857">
    <property type="component" value="Chromosome"/>
</dbReference>
<feature type="transmembrane region" description="Helical" evidence="1">
    <location>
        <begin position="52"/>
        <end position="72"/>
    </location>
</feature>
<dbReference type="AlphaFoldDB" id="A0A895YJ76"/>
<sequence length="196" mass="21266">MAAAELTLTLLHRLRERAQPPAPPQLTPAVVRREIALVSPPGRTDAWQSGRLAVLVGVGWWFVLAGAAGYAEQLRPDWSAAVVAVTLIASVNMLRVLGAGFGPRVALFPDRLEIRRGLGRYLIPWPAVAALSAPDGRLTVFLAQAGVTSRRGWAPAHSAYGVRIRNPGLPISTLVDTVEEYRRRPADHRFPAHPGR</sequence>
<gene>
    <name evidence="3" type="ORF">JQS43_06965</name>
</gene>
<dbReference type="InterPro" id="IPR019692">
    <property type="entry name" value="CFP-6_PH"/>
</dbReference>